<dbReference type="GO" id="GO:0008168">
    <property type="term" value="F:methyltransferase activity"/>
    <property type="evidence" value="ECO:0007669"/>
    <property type="project" value="UniProtKB-KW"/>
</dbReference>
<dbReference type="PANTHER" id="PTHR43861">
    <property type="entry name" value="TRANS-ACONITATE 2-METHYLTRANSFERASE-RELATED"/>
    <property type="match status" value="1"/>
</dbReference>
<evidence type="ECO:0000256" key="1">
    <source>
        <dbReference type="ARBA" id="ARBA00022603"/>
    </source>
</evidence>
<reference evidence="6" key="1">
    <citation type="journal article" date="2019" name="Int. J. Syst. Evol. Microbiol.">
        <title>The Global Catalogue of Microorganisms (GCM) 10K type strain sequencing project: providing services to taxonomists for standard genome sequencing and annotation.</title>
        <authorList>
            <consortium name="The Broad Institute Genomics Platform"/>
            <consortium name="The Broad Institute Genome Sequencing Center for Infectious Disease"/>
            <person name="Wu L."/>
            <person name="Ma J."/>
        </authorList>
    </citation>
    <scope>NUCLEOTIDE SEQUENCE [LARGE SCALE GENOMIC DNA]</scope>
    <source>
        <strain evidence="6">CCM 7224</strain>
    </source>
</reference>
<protein>
    <submittedName>
        <fullName evidence="5">Class I SAM-dependent DNA methyltransferase</fullName>
    </submittedName>
</protein>
<comment type="caution">
    <text evidence="5">The sequence shown here is derived from an EMBL/GenBank/DDBJ whole genome shotgun (WGS) entry which is preliminary data.</text>
</comment>
<evidence type="ECO:0000313" key="6">
    <source>
        <dbReference type="Proteomes" id="UP001595834"/>
    </source>
</evidence>
<accession>A0ABV9UCY8</accession>
<keyword evidence="6" id="KW-1185">Reference proteome</keyword>
<evidence type="ECO:0000259" key="4">
    <source>
        <dbReference type="Pfam" id="PF13649"/>
    </source>
</evidence>
<dbReference type="InterPro" id="IPR041698">
    <property type="entry name" value="Methyltransf_25"/>
</dbReference>
<dbReference type="CDD" id="cd02440">
    <property type="entry name" value="AdoMet_MTases"/>
    <property type="match status" value="1"/>
</dbReference>
<dbReference type="SUPFAM" id="SSF53335">
    <property type="entry name" value="S-adenosyl-L-methionine-dependent methyltransferases"/>
    <property type="match status" value="1"/>
</dbReference>
<sequence>MTTQSPKTPPTPMTTPTSAAPQGAAVTGELKAPHLQTTRTFYDTVATEYAERFRTVLEDRPLDRAILGAFAELVLAAGGGPVADLGSGPGRVTAHLHGLGLDVSGIDLAPRMVEMARADHPGVRFEVGSLTDVDAADGTLAGVLAWYSIIHTPRERLPEVMAEFHRVLTPGGHLLLGFQVGEEPLHLANPFGYEVSLDFNRLSPDHIAALLKEAGFTVTTRARREPEGTEAVPQAYLFARKEREEA</sequence>
<feature type="region of interest" description="Disordered" evidence="3">
    <location>
        <begin position="1"/>
        <end position="24"/>
    </location>
</feature>
<feature type="domain" description="Methyltransferase" evidence="4">
    <location>
        <begin position="82"/>
        <end position="172"/>
    </location>
</feature>
<name>A0ABV9UCY8_9ACTN</name>
<dbReference type="Gene3D" id="3.40.50.150">
    <property type="entry name" value="Vaccinia Virus protein VP39"/>
    <property type="match status" value="1"/>
</dbReference>
<evidence type="ECO:0000256" key="2">
    <source>
        <dbReference type="ARBA" id="ARBA00022679"/>
    </source>
</evidence>
<dbReference type="GO" id="GO:0032259">
    <property type="term" value="P:methylation"/>
    <property type="evidence" value="ECO:0007669"/>
    <property type="project" value="UniProtKB-KW"/>
</dbReference>
<dbReference type="RefSeq" id="WP_344372326.1">
    <property type="nucleotide sequence ID" value="NZ_BAAASQ010000005.1"/>
</dbReference>
<evidence type="ECO:0000256" key="3">
    <source>
        <dbReference type="SAM" id="MobiDB-lite"/>
    </source>
</evidence>
<keyword evidence="2" id="KW-0808">Transferase</keyword>
<dbReference type="Proteomes" id="UP001595834">
    <property type="component" value="Unassembled WGS sequence"/>
</dbReference>
<dbReference type="EMBL" id="JBHSIZ010000002">
    <property type="protein sequence ID" value="MFC4955017.1"/>
    <property type="molecule type" value="Genomic_DNA"/>
</dbReference>
<dbReference type="InterPro" id="IPR029063">
    <property type="entry name" value="SAM-dependent_MTases_sf"/>
</dbReference>
<organism evidence="5 6">
    <name type="scientific">Streptomyces mauvecolor</name>
    <dbReference type="NCBI Taxonomy" id="58345"/>
    <lineage>
        <taxon>Bacteria</taxon>
        <taxon>Bacillati</taxon>
        <taxon>Actinomycetota</taxon>
        <taxon>Actinomycetes</taxon>
        <taxon>Kitasatosporales</taxon>
        <taxon>Streptomycetaceae</taxon>
        <taxon>Streptomyces</taxon>
    </lineage>
</organism>
<proteinExistence type="predicted"/>
<dbReference type="PANTHER" id="PTHR43861:SF1">
    <property type="entry name" value="TRANS-ACONITATE 2-METHYLTRANSFERASE"/>
    <property type="match status" value="1"/>
</dbReference>
<evidence type="ECO:0000313" key="5">
    <source>
        <dbReference type="EMBL" id="MFC4955017.1"/>
    </source>
</evidence>
<gene>
    <name evidence="5" type="ORF">ACFPFX_01715</name>
</gene>
<keyword evidence="1 5" id="KW-0489">Methyltransferase</keyword>
<dbReference type="Pfam" id="PF13649">
    <property type="entry name" value="Methyltransf_25"/>
    <property type="match status" value="1"/>
</dbReference>